<evidence type="ECO:0000313" key="3">
    <source>
        <dbReference type="Proteomes" id="UP000247702"/>
    </source>
</evidence>
<feature type="compositionally biased region" description="Polar residues" evidence="1">
    <location>
        <begin position="120"/>
        <end position="131"/>
    </location>
</feature>
<accession>A0A2Z6RKF0</accession>
<dbReference type="AlphaFoldDB" id="A0A2Z6RKF0"/>
<feature type="compositionally biased region" description="Low complexity" evidence="1">
    <location>
        <begin position="102"/>
        <end position="114"/>
    </location>
</feature>
<protein>
    <submittedName>
        <fullName evidence="2">Uncharacterized protein</fullName>
    </submittedName>
</protein>
<comment type="caution">
    <text evidence="2">The sequence shown here is derived from an EMBL/GenBank/DDBJ whole genome shotgun (WGS) entry which is preliminary data.</text>
</comment>
<gene>
    <name evidence="2" type="ORF">RclHR1_00510009</name>
</gene>
<sequence>MISPISLTNKRIPTFSSVKSAKISSQAFNTAKRYREGTGTKKSLVGEKIYKEFSTLFWLKPELSFDQQHNESVRRKSGTSSSSRSSISRSEQTSDIADLFETSPPVSRPVTPSVEGSAISRPTTPTLPSFSQSANVINVTINYGGGDSKGIGSDK</sequence>
<feature type="compositionally biased region" description="Low complexity" evidence="1">
    <location>
        <begin position="78"/>
        <end position="90"/>
    </location>
</feature>
<feature type="region of interest" description="Disordered" evidence="1">
    <location>
        <begin position="67"/>
        <end position="131"/>
    </location>
</feature>
<evidence type="ECO:0000256" key="1">
    <source>
        <dbReference type="SAM" id="MobiDB-lite"/>
    </source>
</evidence>
<keyword evidence="3" id="KW-1185">Reference proteome</keyword>
<dbReference type="EMBL" id="BEXD01003882">
    <property type="protein sequence ID" value="GBC03378.1"/>
    <property type="molecule type" value="Genomic_DNA"/>
</dbReference>
<organism evidence="2 3">
    <name type="scientific">Rhizophagus clarus</name>
    <dbReference type="NCBI Taxonomy" id="94130"/>
    <lineage>
        <taxon>Eukaryota</taxon>
        <taxon>Fungi</taxon>
        <taxon>Fungi incertae sedis</taxon>
        <taxon>Mucoromycota</taxon>
        <taxon>Glomeromycotina</taxon>
        <taxon>Glomeromycetes</taxon>
        <taxon>Glomerales</taxon>
        <taxon>Glomeraceae</taxon>
        <taxon>Rhizophagus</taxon>
    </lineage>
</organism>
<name>A0A2Z6RKF0_9GLOM</name>
<proteinExistence type="predicted"/>
<reference evidence="2 3" key="1">
    <citation type="submission" date="2017-11" db="EMBL/GenBank/DDBJ databases">
        <title>The genome of Rhizophagus clarus HR1 reveals common genetic basis of auxotrophy among arbuscular mycorrhizal fungi.</title>
        <authorList>
            <person name="Kobayashi Y."/>
        </authorList>
    </citation>
    <scope>NUCLEOTIDE SEQUENCE [LARGE SCALE GENOMIC DNA]</scope>
    <source>
        <strain evidence="2 3">HR1</strain>
    </source>
</reference>
<evidence type="ECO:0000313" key="2">
    <source>
        <dbReference type="EMBL" id="GBC03378.1"/>
    </source>
</evidence>
<dbReference type="Proteomes" id="UP000247702">
    <property type="component" value="Unassembled WGS sequence"/>
</dbReference>